<sequence>MLLQLSRDALNFASPQNNYSQLLGQENNVVIGNCHKYALITLAYLMENSYADIIRVLYSSCFIEYIACLAPYDHSFILIEPVESVLDNVYCSIGQTIILDQISPDSWVCDSWSNIACPVRSYHLEWRPKMQKWHSEGKKVRTRTGQYVEPTNNYSYFCIENSVKEVILLAPLKLTKLPKDPEISIIGLLSSLAKEGLWS</sequence>
<reference evidence="1 2" key="1">
    <citation type="submission" date="2020-08" db="EMBL/GenBank/DDBJ databases">
        <title>Description of Xenorhabdus lircayensis sp. nov., the symbiotic bacterium associated with the entomopathogenic nematode Steirnernema unicornum.</title>
        <authorList>
            <person name="Castaneda-Alvarez C."/>
            <person name="Prodan S."/>
            <person name="Zamorano A."/>
            <person name="San-Blas E."/>
            <person name="Aballay E."/>
        </authorList>
    </citation>
    <scope>NUCLEOTIDE SEQUENCE [LARGE SCALE GENOMIC DNA]</scope>
    <source>
        <strain evidence="1 2">VLS</strain>
    </source>
</reference>
<dbReference type="Proteomes" id="UP000696184">
    <property type="component" value="Unassembled WGS sequence"/>
</dbReference>
<comment type="caution">
    <text evidence="1">The sequence shown here is derived from an EMBL/GenBank/DDBJ whole genome shotgun (WGS) entry which is preliminary data.</text>
</comment>
<name>A0ABS0UA42_9GAMM</name>
<organism evidence="1 2">
    <name type="scientific">Xenorhabdus lircayensis</name>
    <dbReference type="NCBI Taxonomy" id="2763499"/>
    <lineage>
        <taxon>Bacteria</taxon>
        <taxon>Pseudomonadati</taxon>
        <taxon>Pseudomonadota</taxon>
        <taxon>Gammaproteobacteria</taxon>
        <taxon>Enterobacterales</taxon>
        <taxon>Morganellaceae</taxon>
        <taxon>Xenorhabdus</taxon>
    </lineage>
</organism>
<proteinExistence type="predicted"/>
<keyword evidence="2" id="KW-1185">Reference proteome</keyword>
<evidence type="ECO:0000313" key="1">
    <source>
        <dbReference type="EMBL" id="MBI6550507.1"/>
    </source>
</evidence>
<dbReference type="EMBL" id="JACOII010000065">
    <property type="protein sequence ID" value="MBI6550507.1"/>
    <property type="molecule type" value="Genomic_DNA"/>
</dbReference>
<accession>A0ABS0UA42</accession>
<gene>
    <name evidence="1" type="ORF">H8A87_17890</name>
</gene>
<dbReference type="RefSeq" id="WP_198691266.1">
    <property type="nucleotide sequence ID" value="NZ_CAWPUD010000066.1"/>
</dbReference>
<protein>
    <submittedName>
        <fullName evidence="1">Uncharacterized protein</fullName>
    </submittedName>
</protein>
<evidence type="ECO:0000313" key="2">
    <source>
        <dbReference type="Proteomes" id="UP000696184"/>
    </source>
</evidence>